<dbReference type="Pfam" id="PF02653">
    <property type="entry name" value="BPD_transp_2"/>
    <property type="match status" value="1"/>
</dbReference>
<feature type="transmembrane region" description="Helical" evidence="10">
    <location>
        <begin position="71"/>
        <end position="90"/>
    </location>
</feature>
<evidence type="ECO:0000256" key="8">
    <source>
        <dbReference type="ARBA" id="ARBA00023136"/>
    </source>
</evidence>
<dbReference type="InterPro" id="IPR001851">
    <property type="entry name" value="ABC_transp_permease"/>
</dbReference>
<feature type="transmembrane region" description="Helical" evidence="10">
    <location>
        <begin position="155"/>
        <end position="175"/>
    </location>
</feature>
<dbReference type="NCBIfam" id="NF008011">
    <property type="entry name" value="PRK10740.1"/>
    <property type="match status" value="1"/>
</dbReference>
<dbReference type="InterPro" id="IPR052157">
    <property type="entry name" value="BCAA_transport_permease"/>
</dbReference>
<accession>A0ABV0BL35</accession>
<keyword evidence="4" id="KW-0997">Cell inner membrane</keyword>
<comment type="caution">
    <text evidence="11">The sequence shown here is derived from an EMBL/GenBank/DDBJ whole genome shotgun (WGS) entry which is preliminary data.</text>
</comment>
<sequence>MTDFLSQFFQQLINGLSIGAIYALIAIGYTMVYGIVGMINFAHGEIYMIGAYVGLVVLTAFGAASGLPVPVILGSALLISAAVTGLYGYAVEQVAYKPLRGAPRLVPLISALGVSVFLQNYVALGQGAYDLAVPDILSGTWSFSLGGQFDVTFSYSRMLIIAVTVILMVALTMFIKHSRLGQACRACSQDMSMANLLGIDTNRVISFTFMLGAVLAAVGGVLVGQSTGKINPFIGFIIGMKAFTAAVLGGIGSIPGAMLGGFVLGLVETFAQGYWSSEYKDVISFGLLILVLLFLPTGLLGKSSMEKV</sequence>
<dbReference type="EMBL" id="JBBYXI010000002">
    <property type="protein sequence ID" value="MEN3930991.1"/>
    <property type="molecule type" value="Genomic_DNA"/>
</dbReference>
<name>A0ABV0BL35_9HYPH</name>
<keyword evidence="7 10" id="KW-1133">Transmembrane helix</keyword>
<evidence type="ECO:0000256" key="6">
    <source>
        <dbReference type="ARBA" id="ARBA00022970"/>
    </source>
</evidence>
<evidence type="ECO:0000256" key="9">
    <source>
        <dbReference type="ARBA" id="ARBA00037998"/>
    </source>
</evidence>
<dbReference type="PANTHER" id="PTHR11795">
    <property type="entry name" value="BRANCHED-CHAIN AMINO ACID TRANSPORT SYSTEM PERMEASE PROTEIN LIVH"/>
    <property type="match status" value="1"/>
</dbReference>
<dbReference type="PANTHER" id="PTHR11795:SF371">
    <property type="entry name" value="HIGH-AFFINITY BRANCHED-CHAIN AMINO ACID TRANSPORT SYSTEM PERMEASE PROTEIN LIVH"/>
    <property type="match status" value="1"/>
</dbReference>
<feature type="transmembrane region" description="Helical" evidence="10">
    <location>
        <begin position="204"/>
        <end position="224"/>
    </location>
</feature>
<evidence type="ECO:0000256" key="2">
    <source>
        <dbReference type="ARBA" id="ARBA00022448"/>
    </source>
</evidence>
<comment type="subcellular location">
    <subcellularLocation>
        <location evidence="1">Cell membrane</location>
        <topology evidence="1">Multi-pass membrane protein</topology>
    </subcellularLocation>
</comment>
<protein>
    <submittedName>
        <fullName evidence="11">High-affinity branched-chain amino acid ABC transporter permease LivH</fullName>
    </submittedName>
</protein>
<keyword evidence="8 10" id="KW-0472">Membrane</keyword>
<proteinExistence type="inferred from homology"/>
<evidence type="ECO:0000256" key="1">
    <source>
        <dbReference type="ARBA" id="ARBA00004651"/>
    </source>
</evidence>
<organism evidence="11 12">
    <name type="scientific">Hohaiivirga grylli</name>
    <dbReference type="NCBI Taxonomy" id="3133970"/>
    <lineage>
        <taxon>Bacteria</taxon>
        <taxon>Pseudomonadati</taxon>
        <taxon>Pseudomonadota</taxon>
        <taxon>Alphaproteobacteria</taxon>
        <taxon>Hyphomicrobiales</taxon>
        <taxon>Methylobacteriaceae</taxon>
        <taxon>Hohaiivirga</taxon>
    </lineage>
</organism>
<dbReference type="RefSeq" id="WP_346337009.1">
    <property type="nucleotide sequence ID" value="NZ_JBBYXI010000002.1"/>
</dbReference>
<keyword evidence="3" id="KW-1003">Cell membrane</keyword>
<evidence type="ECO:0000256" key="5">
    <source>
        <dbReference type="ARBA" id="ARBA00022692"/>
    </source>
</evidence>
<evidence type="ECO:0000313" key="11">
    <source>
        <dbReference type="EMBL" id="MEN3930991.1"/>
    </source>
</evidence>
<keyword evidence="5 10" id="KW-0812">Transmembrane</keyword>
<evidence type="ECO:0000256" key="10">
    <source>
        <dbReference type="SAM" id="Phobius"/>
    </source>
</evidence>
<dbReference type="Proteomes" id="UP001418637">
    <property type="component" value="Unassembled WGS sequence"/>
</dbReference>
<keyword evidence="6" id="KW-0029">Amino-acid transport</keyword>
<feature type="transmembrane region" description="Helical" evidence="10">
    <location>
        <begin position="282"/>
        <end position="301"/>
    </location>
</feature>
<evidence type="ECO:0000256" key="4">
    <source>
        <dbReference type="ARBA" id="ARBA00022519"/>
    </source>
</evidence>
<keyword evidence="12" id="KW-1185">Reference proteome</keyword>
<evidence type="ECO:0000313" key="12">
    <source>
        <dbReference type="Proteomes" id="UP001418637"/>
    </source>
</evidence>
<gene>
    <name evidence="11" type="primary">livH</name>
    <name evidence="11" type="ORF">WJT86_07965</name>
</gene>
<feature type="transmembrane region" description="Helical" evidence="10">
    <location>
        <begin position="12"/>
        <end position="34"/>
    </location>
</feature>
<comment type="similarity">
    <text evidence="9">Belongs to the binding-protein-dependent transport system permease family. LivHM subfamily.</text>
</comment>
<evidence type="ECO:0000256" key="3">
    <source>
        <dbReference type="ARBA" id="ARBA00022475"/>
    </source>
</evidence>
<dbReference type="CDD" id="cd06582">
    <property type="entry name" value="TM_PBP1_LivH_like"/>
    <property type="match status" value="1"/>
</dbReference>
<feature type="transmembrane region" description="Helical" evidence="10">
    <location>
        <begin position="46"/>
        <end position="65"/>
    </location>
</feature>
<reference evidence="11 12" key="1">
    <citation type="submission" date="2024-04" db="EMBL/GenBank/DDBJ databases">
        <title>A novel species isolated from cricket.</title>
        <authorList>
            <person name="Wang H.-C."/>
        </authorList>
    </citation>
    <scope>NUCLEOTIDE SEQUENCE [LARGE SCALE GENOMIC DNA]</scope>
    <source>
        <strain evidence="11 12">WL0021</strain>
    </source>
</reference>
<evidence type="ECO:0000256" key="7">
    <source>
        <dbReference type="ARBA" id="ARBA00022989"/>
    </source>
</evidence>
<keyword evidence="2" id="KW-0813">Transport</keyword>